<proteinExistence type="predicted"/>
<dbReference type="RefSeq" id="WP_189602725.1">
    <property type="nucleotide sequence ID" value="NZ_BMXB01000001.1"/>
</dbReference>
<evidence type="ECO:0000313" key="2">
    <source>
        <dbReference type="EMBL" id="GHA24067.1"/>
    </source>
</evidence>
<name>A0A918VUG4_9FLAO</name>
<sequence length="165" mass="18766">MKATTFLCTILTSMLFLTKVGAQESLIITKEQNSEWVNSLKSAELPESLDLLQQRMQADTDIFYIGARNPHGKERVEQGYQEQSYCRPLYIFISEGKEPVFIKSNPDEATVKKLRDYLKPENIAEVEVETGIPAEAIYGSRGSCGVVKMQIRNKENFNQLQDLLK</sequence>
<keyword evidence="1" id="KW-0732">Signal</keyword>
<dbReference type="Proteomes" id="UP000610456">
    <property type="component" value="Unassembled WGS sequence"/>
</dbReference>
<protein>
    <recommendedName>
        <fullName evidence="4">TonB-dependent receptor plug domain-containing protein</fullName>
    </recommendedName>
</protein>
<dbReference type="AlphaFoldDB" id="A0A918VUG4"/>
<keyword evidence="3" id="KW-1185">Reference proteome</keyword>
<dbReference type="EMBL" id="BMXB01000001">
    <property type="protein sequence ID" value="GHA24067.1"/>
    <property type="molecule type" value="Genomic_DNA"/>
</dbReference>
<feature type="chain" id="PRO_5036835496" description="TonB-dependent receptor plug domain-containing protein" evidence="1">
    <location>
        <begin position="23"/>
        <end position="165"/>
    </location>
</feature>
<comment type="caution">
    <text evidence="2">The sequence shown here is derived from an EMBL/GenBank/DDBJ whole genome shotgun (WGS) entry which is preliminary data.</text>
</comment>
<evidence type="ECO:0000313" key="3">
    <source>
        <dbReference type="Proteomes" id="UP000610456"/>
    </source>
</evidence>
<reference evidence="2" key="1">
    <citation type="journal article" date="2014" name="Int. J. Syst. Evol. Microbiol.">
        <title>Complete genome sequence of Corynebacterium casei LMG S-19264T (=DSM 44701T), isolated from a smear-ripened cheese.</title>
        <authorList>
            <consortium name="US DOE Joint Genome Institute (JGI-PGF)"/>
            <person name="Walter F."/>
            <person name="Albersmeier A."/>
            <person name="Kalinowski J."/>
            <person name="Ruckert C."/>
        </authorList>
    </citation>
    <scope>NUCLEOTIDE SEQUENCE</scope>
    <source>
        <strain evidence="2">KCTC 12719</strain>
    </source>
</reference>
<reference evidence="2" key="2">
    <citation type="submission" date="2020-09" db="EMBL/GenBank/DDBJ databases">
        <authorList>
            <person name="Sun Q."/>
            <person name="Kim S."/>
        </authorList>
    </citation>
    <scope>NUCLEOTIDE SEQUENCE</scope>
    <source>
        <strain evidence="2">KCTC 12719</strain>
    </source>
</reference>
<organism evidence="2 3">
    <name type="scientific">Salinimicrobium marinum</name>
    <dbReference type="NCBI Taxonomy" id="680283"/>
    <lineage>
        <taxon>Bacteria</taxon>
        <taxon>Pseudomonadati</taxon>
        <taxon>Bacteroidota</taxon>
        <taxon>Flavobacteriia</taxon>
        <taxon>Flavobacteriales</taxon>
        <taxon>Flavobacteriaceae</taxon>
        <taxon>Salinimicrobium</taxon>
    </lineage>
</organism>
<accession>A0A918VUG4</accession>
<evidence type="ECO:0000256" key="1">
    <source>
        <dbReference type="SAM" id="SignalP"/>
    </source>
</evidence>
<feature type="signal peptide" evidence="1">
    <location>
        <begin position="1"/>
        <end position="22"/>
    </location>
</feature>
<gene>
    <name evidence="2" type="ORF">GCM10007103_01600</name>
</gene>
<evidence type="ECO:0008006" key="4">
    <source>
        <dbReference type="Google" id="ProtNLM"/>
    </source>
</evidence>